<gene>
    <name evidence="3" type="ORF">DEO68_17160</name>
</gene>
<evidence type="ECO:0000313" key="3">
    <source>
        <dbReference type="EMBL" id="HCA03845.1"/>
    </source>
</evidence>
<organism evidence="3">
    <name type="scientific">Halomonas campaniensis</name>
    <dbReference type="NCBI Taxonomy" id="213554"/>
    <lineage>
        <taxon>Bacteria</taxon>
        <taxon>Pseudomonadati</taxon>
        <taxon>Pseudomonadota</taxon>
        <taxon>Gammaproteobacteria</taxon>
        <taxon>Oceanospirillales</taxon>
        <taxon>Halomonadaceae</taxon>
        <taxon>Halomonas</taxon>
    </lineage>
</organism>
<accession>A0A3D0KKG6</accession>
<evidence type="ECO:0000256" key="1">
    <source>
        <dbReference type="SAM" id="MobiDB-lite"/>
    </source>
</evidence>
<feature type="region of interest" description="Disordered" evidence="1">
    <location>
        <begin position="153"/>
        <end position="197"/>
    </location>
</feature>
<comment type="caution">
    <text evidence="3">The sequence shown here is derived from an EMBL/GenBank/DDBJ whole genome shotgun (WGS) entry which is preliminary data.</text>
</comment>
<dbReference type="EMBL" id="DOTR01000100">
    <property type="protein sequence ID" value="HCA03845.1"/>
    <property type="molecule type" value="Genomic_DNA"/>
</dbReference>
<dbReference type="AlphaFoldDB" id="A0A3D0KKG6"/>
<name>A0A3D0KKG6_9GAMM</name>
<proteinExistence type="predicted"/>
<reference evidence="3" key="1">
    <citation type="journal article" date="2018" name="Nat. Biotechnol.">
        <title>A standardized bacterial taxonomy based on genome phylogeny substantially revises the tree of life.</title>
        <authorList>
            <person name="Parks D.H."/>
            <person name="Chuvochina M."/>
            <person name="Waite D.W."/>
            <person name="Rinke C."/>
            <person name="Skarshewski A."/>
            <person name="Chaumeil P.A."/>
            <person name="Hugenholtz P."/>
        </authorList>
    </citation>
    <scope>NUCLEOTIDE SEQUENCE [LARGE SCALE GENOMIC DNA]</scope>
    <source>
        <strain evidence="3">UBA11284</strain>
    </source>
</reference>
<keyword evidence="2" id="KW-0732">Signal</keyword>
<sequence length="197" mass="20778">MSFKSAPFFLTALLGTALATPLLAAEQTLTLPKGASVGVEVIEEFAFSDSQSRYEAILLHPTQAGSASHQLPEYCVLVANAQFTNGRIRITTQDATCIETHDAESAIFTGSFSAGAYAEDGQYGLACDESPCTLSPGQAFVVTLDENIDINAQDNPSAEINAARREADGEGVANPIPSDRPDPDASAENPRSVNQPE</sequence>
<protein>
    <recommendedName>
        <fullName evidence="4">Lipoprotein</fullName>
    </recommendedName>
</protein>
<feature type="chain" id="PRO_5017820699" description="Lipoprotein" evidence="2">
    <location>
        <begin position="25"/>
        <end position="197"/>
    </location>
</feature>
<feature type="signal peptide" evidence="2">
    <location>
        <begin position="1"/>
        <end position="24"/>
    </location>
</feature>
<evidence type="ECO:0008006" key="4">
    <source>
        <dbReference type="Google" id="ProtNLM"/>
    </source>
</evidence>
<evidence type="ECO:0000256" key="2">
    <source>
        <dbReference type="SAM" id="SignalP"/>
    </source>
</evidence>